<dbReference type="AlphaFoldDB" id="A0ABD3P5Q9"/>
<organism evidence="3 4">
    <name type="scientific">Cyclotella atomus</name>
    <dbReference type="NCBI Taxonomy" id="382360"/>
    <lineage>
        <taxon>Eukaryota</taxon>
        <taxon>Sar</taxon>
        <taxon>Stramenopiles</taxon>
        <taxon>Ochrophyta</taxon>
        <taxon>Bacillariophyta</taxon>
        <taxon>Coscinodiscophyceae</taxon>
        <taxon>Thalassiosirophycidae</taxon>
        <taxon>Stephanodiscales</taxon>
        <taxon>Stephanodiscaceae</taxon>
        <taxon>Cyclotella</taxon>
    </lineage>
</organism>
<dbReference type="InterPro" id="IPR004038">
    <property type="entry name" value="Ribosomal_eL8/eL30/eS12/Gad45"/>
</dbReference>
<protein>
    <recommendedName>
        <fullName evidence="2">Ribosomal protein eL8/eL30/eS12/Gadd45 domain-containing protein</fullName>
    </recommendedName>
</protein>
<dbReference type="EMBL" id="JALLPJ020000775">
    <property type="protein sequence ID" value="KAL3783253.1"/>
    <property type="molecule type" value="Genomic_DNA"/>
</dbReference>
<dbReference type="PANTHER" id="PTHR46948">
    <property type="entry name" value="RIBONUCLEASE P PROTEIN SUBUNIT P38"/>
    <property type="match status" value="1"/>
</dbReference>
<evidence type="ECO:0000259" key="2">
    <source>
        <dbReference type="Pfam" id="PF01248"/>
    </source>
</evidence>
<dbReference type="InterPro" id="IPR042848">
    <property type="entry name" value="Rpp38"/>
</dbReference>
<comment type="caution">
    <text evidence="3">The sequence shown here is derived from an EMBL/GenBank/DDBJ whole genome shotgun (WGS) entry which is preliminary data.</text>
</comment>
<dbReference type="Pfam" id="PF01248">
    <property type="entry name" value="Ribosomal_L7Ae"/>
    <property type="match status" value="1"/>
</dbReference>
<evidence type="ECO:0000313" key="4">
    <source>
        <dbReference type="Proteomes" id="UP001530400"/>
    </source>
</evidence>
<evidence type="ECO:0000256" key="1">
    <source>
        <dbReference type="SAM" id="MobiDB-lite"/>
    </source>
</evidence>
<dbReference type="Proteomes" id="UP001530400">
    <property type="component" value="Unassembled WGS sequence"/>
</dbReference>
<reference evidence="3 4" key="1">
    <citation type="submission" date="2024-10" db="EMBL/GenBank/DDBJ databases">
        <title>Updated reference genomes for cyclostephanoid diatoms.</title>
        <authorList>
            <person name="Roberts W.R."/>
            <person name="Alverson A.J."/>
        </authorList>
    </citation>
    <scope>NUCLEOTIDE SEQUENCE [LARGE SCALE GENOMIC DNA]</scope>
    <source>
        <strain evidence="3 4">AJA010-31</strain>
    </source>
</reference>
<dbReference type="InterPro" id="IPR029064">
    <property type="entry name" value="Ribosomal_eL30-like_sf"/>
</dbReference>
<feature type="compositionally biased region" description="Polar residues" evidence="1">
    <location>
        <begin position="13"/>
        <end position="24"/>
    </location>
</feature>
<feature type="domain" description="Ribosomal protein eL8/eL30/eS12/Gadd45" evidence="2">
    <location>
        <begin position="134"/>
        <end position="187"/>
    </location>
</feature>
<evidence type="ECO:0000313" key="3">
    <source>
        <dbReference type="EMBL" id="KAL3783253.1"/>
    </source>
</evidence>
<dbReference type="SUPFAM" id="SSF55315">
    <property type="entry name" value="L30e-like"/>
    <property type="match status" value="1"/>
</dbReference>
<feature type="compositionally biased region" description="Basic residues" evidence="1">
    <location>
        <begin position="1"/>
        <end position="11"/>
    </location>
</feature>
<dbReference type="PANTHER" id="PTHR46948:SF1">
    <property type="entry name" value="RIBONUCLEASE P PROTEIN SUBUNIT P38"/>
    <property type="match status" value="1"/>
</dbReference>
<name>A0ABD3P5Q9_9STRA</name>
<proteinExistence type="predicted"/>
<gene>
    <name evidence="3" type="ORF">ACHAWO_013345</name>
</gene>
<dbReference type="Gene3D" id="3.30.1330.30">
    <property type="match status" value="1"/>
</dbReference>
<feature type="region of interest" description="Disordered" evidence="1">
    <location>
        <begin position="1"/>
        <end position="24"/>
    </location>
</feature>
<sequence>MTSHSNKKKRSLPPQQHYPQKYSSRLTVDDEDISRISYPFASGGAIVTPIVPFDVKGMVFERLKEELLPKLNGRWNRTCRLHNTGDEDKIKTTAAETVVRSRLIIGINQCTQMLEKVLQQKKQNKFISSEHTMPSLIILTRDARPATIFSHIPIYAHLLKIPILILPGKASVELGRLLGLKSIAALVFLSSGSKVRGESTDEEASGAHTDVDSFVNFVISKIPK</sequence>
<keyword evidence="4" id="KW-1185">Reference proteome</keyword>
<accession>A0ABD3P5Q9</accession>